<name>A0A8J6TFN3_9CHLR</name>
<evidence type="ECO:0000313" key="2">
    <source>
        <dbReference type="EMBL" id="MBC8335608.1"/>
    </source>
</evidence>
<gene>
    <name evidence="2" type="ORF">H8E29_10105</name>
</gene>
<dbReference type="AlphaFoldDB" id="A0A8J6TFN3"/>
<dbReference type="Proteomes" id="UP000614469">
    <property type="component" value="Unassembled WGS sequence"/>
</dbReference>
<organism evidence="2 3">
    <name type="scientific">Candidatus Desulfolinea nitratireducens</name>
    <dbReference type="NCBI Taxonomy" id="2841698"/>
    <lineage>
        <taxon>Bacteria</taxon>
        <taxon>Bacillati</taxon>
        <taxon>Chloroflexota</taxon>
        <taxon>Anaerolineae</taxon>
        <taxon>Anaerolineales</taxon>
        <taxon>Anaerolineales incertae sedis</taxon>
        <taxon>Candidatus Desulfolinea</taxon>
    </lineage>
</organism>
<feature type="signal peptide" evidence="1">
    <location>
        <begin position="1"/>
        <end position="21"/>
    </location>
</feature>
<sequence>MRIVNLFIAFLLLTGAGLAFSQKAPESPAPTELAASDLVLPVSSLPPSPQPTILAERNFSAVLDTAASGSLCPEGPTPVDNGDTPSIIGDVGDTYNCEGFWTFEMHGLPSSATVLSAMFLPGICTMSGSPFSYGDLGFELVDLGGVDVGDYGKEGVGYFQGSEIAVSFNNCSPKAINITNHVSDQMKNNMDIIQIRAYLTAGNYSNGVDDYVSFRTGNTPTIVVLYR</sequence>
<evidence type="ECO:0000313" key="3">
    <source>
        <dbReference type="Proteomes" id="UP000614469"/>
    </source>
</evidence>
<protein>
    <submittedName>
        <fullName evidence="2">Uncharacterized protein</fullName>
    </submittedName>
</protein>
<feature type="chain" id="PRO_5035187540" evidence="1">
    <location>
        <begin position="22"/>
        <end position="227"/>
    </location>
</feature>
<keyword evidence="1" id="KW-0732">Signal</keyword>
<dbReference type="EMBL" id="JACNJN010000116">
    <property type="protein sequence ID" value="MBC8335608.1"/>
    <property type="molecule type" value="Genomic_DNA"/>
</dbReference>
<accession>A0A8J6TFN3</accession>
<proteinExistence type="predicted"/>
<evidence type="ECO:0000256" key="1">
    <source>
        <dbReference type="SAM" id="SignalP"/>
    </source>
</evidence>
<reference evidence="2 3" key="1">
    <citation type="submission" date="2020-08" db="EMBL/GenBank/DDBJ databases">
        <title>Bridging the membrane lipid divide: bacteria of the FCB group superphylum have the potential to synthesize archaeal ether lipids.</title>
        <authorList>
            <person name="Villanueva L."/>
            <person name="Von Meijenfeldt F.A.B."/>
            <person name="Westbye A.B."/>
            <person name="Yadav S."/>
            <person name="Hopmans E.C."/>
            <person name="Dutilh B.E."/>
            <person name="Sinninghe Damste J.S."/>
        </authorList>
    </citation>
    <scope>NUCLEOTIDE SEQUENCE [LARGE SCALE GENOMIC DNA]</scope>
    <source>
        <strain evidence="2">NIOZ-UU36</strain>
    </source>
</reference>
<comment type="caution">
    <text evidence="2">The sequence shown here is derived from an EMBL/GenBank/DDBJ whole genome shotgun (WGS) entry which is preliminary data.</text>
</comment>